<evidence type="ECO:0000259" key="8">
    <source>
        <dbReference type="Pfam" id="PF06808"/>
    </source>
</evidence>
<dbReference type="AlphaFoldDB" id="A0A1Y1RV45"/>
<evidence type="ECO:0000256" key="7">
    <source>
        <dbReference type="SAM" id="Phobius"/>
    </source>
</evidence>
<feature type="transmembrane region" description="Helical" evidence="7">
    <location>
        <begin position="400"/>
        <end position="426"/>
    </location>
</feature>
<dbReference type="PANTHER" id="PTHR33362:SF3">
    <property type="entry name" value="SIALIC ACID TRAP TRANSPORTER PERMEASE PROTEIN SIAT"/>
    <property type="match status" value="1"/>
</dbReference>
<evidence type="ECO:0000256" key="6">
    <source>
        <dbReference type="ARBA" id="ARBA00023136"/>
    </source>
</evidence>
<feature type="transmembrane region" description="Helical" evidence="7">
    <location>
        <begin position="356"/>
        <end position="380"/>
    </location>
</feature>
<evidence type="ECO:0000313" key="10">
    <source>
        <dbReference type="Proteomes" id="UP000192343"/>
    </source>
</evidence>
<dbReference type="InterPro" id="IPR004681">
    <property type="entry name" value="TRAP_DctM"/>
</dbReference>
<evidence type="ECO:0000313" key="9">
    <source>
        <dbReference type="EMBL" id="ORC31188.1"/>
    </source>
</evidence>
<dbReference type="PIRSF" id="PIRSF006066">
    <property type="entry name" value="HI0050"/>
    <property type="match status" value="1"/>
</dbReference>
<protein>
    <submittedName>
        <fullName evidence="9">ABC transporter permease</fullName>
    </submittedName>
</protein>
<feature type="transmembrane region" description="Helical" evidence="7">
    <location>
        <begin position="241"/>
        <end position="257"/>
    </location>
</feature>
<dbReference type="STRING" id="1963862.B4O97_17400"/>
<keyword evidence="6 7" id="KW-0472">Membrane</keyword>
<sequence length="429" mass="45336">MIFFITFGLIGLLALGVPVAFALGGSALFGYLYNAGPNAVLSVISRRMMFGLNNFLLLAIPLFILSAKIMNSSKITSKIFGFAHSVVGFLPGGLGHANVVASLIFAGMSGAAVVDAAGLGQIELEAMEDGGYDKDFSVAITAASSTIGPIFPPSLPMVVFGFMSGVSVGRLFLGGVVPGLIMTAILMLLVSWYAHRRGYPRLGLLSVKGLAKSLMDAILPLLTPVILLGGIWSGAFTPTEAAAIAVLYALVIGKIALKELGFKEIKQVFIDTARETAVIGIIVAASGFYGWILMRSGLTVRIANSLMTLSDNPLIIFLVVNLFLLVIGCFLDPTVAILILTPILMPVIQRVGIDPVHFGVVMVLNLMIGLLTPPFGIVLFVMQQVSGLSYGRVVKATAPFLLPLFIVLVLIVIFPDLVIGLPNLLYAGR</sequence>
<dbReference type="EMBL" id="MWQY01000026">
    <property type="protein sequence ID" value="ORC31188.1"/>
    <property type="molecule type" value="Genomic_DNA"/>
</dbReference>
<keyword evidence="5 7" id="KW-1133">Transmembrane helix</keyword>
<dbReference type="OrthoDB" id="370245at2"/>
<feature type="transmembrane region" description="Helical" evidence="7">
    <location>
        <begin position="136"/>
        <end position="159"/>
    </location>
</feature>
<keyword evidence="2" id="KW-1003">Cell membrane</keyword>
<evidence type="ECO:0000256" key="3">
    <source>
        <dbReference type="ARBA" id="ARBA00022519"/>
    </source>
</evidence>
<dbReference type="InterPro" id="IPR010656">
    <property type="entry name" value="DctM"/>
</dbReference>
<dbReference type="RefSeq" id="WP_083052787.1">
    <property type="nucleotide sequence ID" value="NZ_MWQY01000026.1"/>
</dbReference>
<evidence type="ECO:0000256" key="1">
    <source>
        <dbReference type="ARBA" id="ARBA00004429"/>
    </source>
</evidence>
<dbReference type="GO" id="GO:0005886">
    <property type="term" value="C:plasma membrane"/>
    <property type="evidence" value="ECO:0007669"/>
    <property type="project" value="UniProtKB-SubCell"/>
</dbReference>
<proteinExistence type="predicted"/>
<dbReference type="NCBIfam" id="TIGR00786">
    <property type="entry name" value="dctM"/>
    <property type="match status" value="1"/>
</dbReference>
<organism evidence="9 10">
    <name type="scientific">Marispirochaeta aestuarii</name>
    <dbReference type="NCBI Taxonomy" id="1963862"/>
    <lineage>
        <taxon>Bacteria</taxon>
        <taxon>Pseudomonadati</taxon>
        <taxon>Spirochaetota</taxon>
        <taxon>Spirochaetia</taxon>
        <taxon>Spirochaetales</taxon>
        <taxon>Spirochaetaceae</taxon>
        <taxon>Marispirochaeta</taxon>
    </lineage>
</organism>
<evidence type="ECO:0000256" key="4">
    <source>
        <dbReference type="ARBA" id="ARBA00022692"/>
    </source>
</evidence>
<feature type="transmembrane region" description="Helical" evidence="7">
    <location>
        <begin position="79"/>
        <end position="97"/>
    </location>
</feature>
<feature type="domain" description="TRAP C4-dicarboxylate transport system permease DctM subunit" evidence="8">
    <location>
        <begin position="8"/>
        <end position="416"/>
    </location>
</feature>
<accession>A0A1Y1RV45</accession>
<feature type="transmembrane region" description="Helical" evidence="7">
    <location>
        <begin position="214"/>
        <end position="235"/>
    </location>
</feature>
<dbReference type="GO" id="GO:0022857">
    <property type="term" value="F:transmembrane transporter activity"/>
    <property type="evidence" value="ECO:0007669"/>
    <property type="project" value="TreeGrafter"/>
</dbReference>
<comment type="subcellular location">
    <subcellularLocation>
        <location evidence="1">Cell inner membrane</location>
        <topology evidence="1">Multi-pass membrane protein</topology>
    </subcellularLocation>
</comment>
<evidence type="ECO:0000256" key="5">
    <source>
        <dbReference type="ARBA" id="ARBA00022989"/>
    </source>
</evidence>
<dbReference type="PANTHER" id="PTHR33362">
    <property type="entry name" value="SIALIC ACID TRAP TRANSPORTER PERMEASE PROTEIN SIAT-RELATED"/>
    <property type="match status" value="1"/>
</dbReference>
<dbReference type="Pfam" id="PF06808">
    <property type="entry name" value="DctM"/>
    <property type="match status" value="1"/>
</dbReference>
<gene>
    <name evidence="9" type="ORF">B4O97_17400</name>
</gene>
<name>A0A1Y1RV45_9SPIO</name>
<keyword evidence="10" id="KW-1185">Reference proteome</keyword>
<keyword evidence="4 7" id="KW-0812">Transmembrane</keyword>
<feature type="transmembrane region" description="Helical" evidence="7">
    <location>
        <begin position="277"/>
        <end position="294"/>
    </location>
</feature>
<feature type="transmembrane region" description="Helical" evidence="7">
    <location>
        <begin position="48"/>
        <end position="67"/>
    </location>
</feature>
<evidence type="ECO:0000256" key="2">
    <source>
        <dbReference type="ARBA" id="ARBA00022475"/>
    </source>
</evidence>
<keyword evidence="3" id="KW-0997">Cell inner membrane</keyword>
<comment type="caution">
    <text evidence="9">The sequence shown here is derived from an EMBL/GenBank/DDBJ whole genome shotgun (WGS) entry which is preliminary data.</text>
</comment>
<feature type="transmembrane region" description="Helical" evidence="7">
    <location>
        <begin position="314"/>
        <end position="344"/>
    </location>
</feature>
<feature type="transmembrane region" description="Helical" evidence="7">
    <location>
        <begin position="171"/>
        <end position="194"/>
    </location>
</feature>
<dbReference type="Proteomes" id="UP000192343">
    <property type="component" value="Unassembled WGS sequence"/>
</dbReference>
<reference evidence="9 10" key="1">
    <citation type="submission" date="2017-03" db="EMBL/GenBank/DDBJ databases">
        <title>Draft Genome sequence of Marispirochaeta sp. strain JC444.</title>
        <authorList>
            <person name="Shivani Y."/>
            <person name="Subhash Y."/>
            <person name="Sasikala C."/>
            <person name="Ramana C."/>
        </authorList>
    </citation>
    <scope>NUCLEOTIDE SEQUENCE [LARGE SCALE GENOMIC DNA]</scope>
    <source>
        <strain evidence="9 10">JC444</strain>
    </source>
</reference>